<evidence type="ECO:0000313" key="2">
    <source>
        <dbReference type="Proteomes" id="UP000712157"/>
    </source>
</evidence>
<organism evidence="1 2">
    <name type="scientific">Diplocloster agilis</name>
    <dbReference type="NCBI Taxonomy" id="2850323"/>
    <lineage>
        <taxon>Bacteria</taxon>
        <taxon>Bacillati</taxon>
        <taxon>Bacillota</taxon>
        <taxon>Clostridia</taxon>
        <taxon>Lachnospirales</taxon>
        <taxon>Lachnospiraceae</taxon>
        <taxon>Diplocloster</taxon>
    </lineage>
</organism>
<accession>A0A949NCV0</accession>
<keyword evidence="2" id="KW-1185">Reference proteome</keyword>
<proteinExistence type="predicted"/>
<dbReference type="Pfam" id="PF12953">
    <property type="entry name" value="DUF3842"/>
    <property type="match status" value="1"/>
</dbReference>
<sequence length="136" mass="13692">MRIVVIDGQGGGIGSSLVGKLKEAASPETEIIAVGTNALATSAMLKAGAMAGATGENAVVFNASRADVITGPMGILLANAMYGEITPDMAHAVSSSQALKVLVPISQCSVRVAGVVGKPMAAYVEEVAAMILDYEN</sequence>
<name>A0A949NCV0_9FIRM</name>
<gene>
    <name evidence="1" type="ORF">KTH89_01835</name>
</gene>
<reference evidence="1" key="1">
    <citation type="submission" date="2021-06" db="EMBL/GenBank/DDBJ databases">
        <title>Description of novel taxa of the family Lachnospiraceae.</title>
        <authorList>
            <person name="Chaplin A.V."/>
            <person name="Sokolova S.R."/>
            <person name="Pikina A.P."/>
            <person name="Korzhanova M."/>
            <person name="Belova V."/>
            <person name="Korostin D."/>
            <person name="Efimov B.A."/>
        </authorList>
    </citation>
    <scope>NUCLEOTIDE SEQUENCE</scope>
    <source>
        <strain evidence="1">ASD5720</strain>
    </source>
</reference>
<comment type="caution">
    <text evidence="1">The sequence shown here is derived from an EMBL/GenBank/DDBJ whole genome shotgun (WGS) entry which is preliminary data.</text>
</comment>
<dbReference type="EMBL" id="JAHQCW010000002">
    <property type="protein sequence ID" value="MBU9735256.1"/>
    <property type="molecule type" value="Genomic_DNA"/>
</dbReference>
<protein>
    <submittedName>
        <fullName evidence="1">DUF3842 family protein</fullName>
    </submittedName>
</protein>
<dbReference type="AlphaFoldDB" id="A0A949NCV0"/>
<dbReference type="RefSeq" id="WP_238720413.1">
    <property type="nucleotide sequence ID" value="NZ_JAHQCW010000002.1"/>
</dbReference>
<dbReference type="InterPro" id="IPR024208">
    <property type="entry name" value="DUF3842"/>
</dbReference>
<evidence type="ECO:0000313" key="1">
    <source>
        <dbReference type="EMBL" id="MBU9735256.1"/>
    </source>
</evidence>
<dbReference type="Proteomes" id="UP000712157">
    <property type="component" value="Unassembled WGS sequence"/>
</dbReference>